<dbReference type="AlphaFoldDB" id="A0A2Z2NSV0"/>
<dbReference type="KEGG" id="gai:IMCC3135_15085"/>
<name>A0A2Z2NSV0_9GAMM</name>
<sequence>MKIVSTLMDIFDGQAKRLTLSHLRAMSERQVVEYGFSPEILRKGVKAWPWRELPEDFATHTANQIPGHSTIFDETEVKVKSSERDVIAHRYAA</sequence>
<accession>A0A2Z2NSV0</accession>
<keyword evidence="2" id="KW-1185">Reference proteome</keyword>
<dbReference type="Proteomes" id="UP000250079">
    <property type="component" value="Chromosome"/>
</dbReference>
<evidence type="ECO:0000313" key="1">
    <source>
        <dbReference type="EMBL" id="ASJ73101.1"/>
    </source>
</evidence>
<dbReference type="EMBL" id="CP018632">
    <property type="protein sequence ID" value="ASJ73101.1"/>
    <property type="molecule type" value="Genomic_DNA"/>
</dbReference>
<dbReference type="RefSeq" id="WP_157736000.1">
    <property type="nucleotide sequence ID" value="NZ_CP018632.1"/>
</dbReference>
<evidence type="ECO:0000313" key="2">
    <source>
        <dbReference type="Proteomes" id="UP000250079"/>
    </source>
</evidence>
<gene>
    <name evidence="1" type="ORF">IMCC3135_15085</name>
</gene>
<reference evidence="1 2" key="1">
    <citation type="submission" date="2016-12" db="EMBL/GenBank/DDBJ databases">
        <authorList>
            <person name="Song W.-J."/>
            <person name="Kurnit D.M."/>
        </authorList>
    </citation>
    <scope>NUCLEOTIDE SEQUENCE [LARGE SCALE GENOMIC DNA]</scope>
    <source>
        <strain evidence="1 2">IMCC3135</strain>
    </source>
</reference>
<protein>
    <submittedName>
        <fullName evidence="1">Uncharacterized protein</fullName>
    </submittedName>
</protein>
<proteinExistence type="predicted"/>
<organism evidence="1 2">
    <name type="scientific">Granulosicoccus antarcticus IMCC3135</name>
    <dbReference type="NCBI Taxonomy" id="1192854"/>
    <lineage>
        <taxon>Bacteria</taxon>
        <taxon>Pseudomonadati</taxon>
        <taxon>Pseudomonadota</taxon>
        <taxon>Gammaproteobacteria</taxon>
        <taxon>Chromatiales</taxon>
        <taxon>Granulosicoccaceae</taxon>
        <taxon>Granulosicoccus</taxon>
    </lineage>
</organism>